<sequence length="294" mass="34609">MLRRQARLRREYIYRKTIEQRQKTIEDKKNRLKQAIDENRKIPTDLRDDALKLQQQTDWDDAGGEGILSAEDDEYRWAGVEDPKVIITTSHDPSSKLKQFSKELNRLIPNSQRINRGNYNTRQIVEACRSNQVTDLILVQETRGVPDVIQISHFPYGPTASFSLSNVVMRHDVPNVGPMSEQYPHLIFSNMTSKLGQRTMNILKYLFPVPKEDSHRTITFVNQDDYISFRHHIYKKNEGQIELTELGPRFEMKLYQIKLGTIDQLDACDTEWQYRPYMNTTKKRQFLTNENDKE</sequence>
<feature type="domain" description="Brix" evidence="1">
    <location>
        <begin position="83"/>
        <end position="263"/>
    </location>
</feature>
<dbReference type="EMBL" id="CAJNOL010000264">
    <property type="protein sequence ID" value="CAF0971574.1"/>
    <property type="molecule type" value="Genomic_DNA"/>
</dbReference>
<dbReference type="SUPFAM" id="SSF52954">
    <property type="entry name" value="Class II aaRS ABD-related"/>
    <property type="match status" value="1"/>
</dbReference>
<evidence type="ECO:0000313" key="2">
    <source>
        <dbReference type="EMBL" id="CAF0786697.1"/>
    </source>
</evidence>
<dbReference type="Proteomes" id="UP000663864">
    <property type="component" value="Unassembled WGS sequence"/>
</dbReference>
<dbReference type="EMBL" id="CAJNOH010000032">
    <property type="protein sequence ID" value="CAF0786697.1"/>
    <property type="molecule type" value="Genomic_DNA"/>
</dbReference>
<dbReference type="InterPro" id="IPR007109">
    <property type="entry name" value="Brix"/>
</dbReference>
<accession>A0A818JCS2</accession>
<evidence type="ECO:0000313" key="7">
    <source>
        <dbReference type="Proteomes" id="UP000663836"/>
    </source>
</evidence>
<dbReference type="GO" id="GO:0034457">
    <property type="term" value="C:Mpp10 complex"/>
    <property type="evidence" value="ECO:0007669"/>
    <property type="project" value="UniProtKB-ARBA"/>
</dbReference>
<organism evidence="6 7">
    <name type="scientific">Rotaria sordida</name>
    <dbReference type="NCBI Taxonomy" id="392033"/>
    <lineage>
        <taxon>Eukaryota</taxon>
        <taxon>Metazoa</taxon>
        <taxon>Spiralia</taxon>
        <taxon>Gnathifera</taxon>
        <taxon>Rotifera</taxon>
        <taxon>Eurotatoria</taxon>
        <taxon>Bdelloidea</taxon>
        <taxon>Philodinida</taxon>
        <taxon>Philodinidae</taxon>
        <taxon>Rotaria</taxon>
    </lineage>
</organism>
<dbReference type="GO" id="GO:0030515">
    <property type="term" value="F:snoRNA binding"/>
    <property type="evidence" value="ECO:0007669"/>
    <property type="project" value="TreeGrafter"/>
</dbReference>
<dbReference type="AlphaFoldDB" id="A0A818JCS2"/>
<gene>
    <name evidence="6" type="ORF">JBS370_LOCUS758</name>
    <name evidence="4" type="ORF">JXQ802_LOCUS12661</name>
    <name evidence="5" type="ORF">JXQ802_LOCUS12695</name>
    <name evidence="2" type="ORF">PYM288_LOCUS3912</name>
    <name evidence="3" type="ORF">ZHD862_LOCUS9370</name>
</gene>
<dbReference type="EMBL" id="CAJNOT010000318">
    <property type="protein sequence ID" value="CAF0939183.1"/>
    <property type="molecule type" value="Genomic_DNA"/>
</dbReference>
<dbReference type="EMBL" id="CAJOBD010000022">
    <property type="protein sequence ID" value="CAF3539003.1"/>
    <property type="molecule type" value="Genomic_DNA"/>
</dbReference>
<evidence type="ECO:0000313" key="6">
    <source>
        <dbReference type="EMBL" id="CAF3539003.1"/>
    </source>
</evidence>
<protein>
    <recommendedName>
        <fullName evidence="1">Brix domain-containing protein</fullName>
    </recommendedName>
</protein>
<dbReference type="Proteomes" id="UP000663836">
    <property type="component" value="Unassembled WGS sequence"/>
</dbReference>
<evidence type="ECO:0000313" key="3">
    <source>
        <dbReference type="EMBL" id="CAF0939183.1"/>
    </source>
</evidence>
<dbReference type="Pfam" id="PF04427">
    <property type="entry name" value="Brix"/>
    <property type="match status" value="1"/>
</dbReference>
<dbReference type="SMART" id="SM00879">
    <property type="entry name" value="Brix"/>
    <property type="match status" value="1"/>
</dbReference>
<dbReference type="PANTHER" id="PTHR22734">
    <property type="entry name" value="U3 SMALL NUCLEOLAR RIBONUCLEOPROTEIN PROTEIN IMP4"/>
    <property type="match status" value="1"/>
</dbReference>
<evidence type="ECO:0000313" key="4">
    <source>
        <dbReference type="EMBL" id="CAF0970912.1"/>
    </source>
</evidence>
<keyword evidence="8" id="KW-1185">Reference proteome</keyword>
<dbReference type="GO" id="GO:0042134">
    <property type="term" value="F:rRNA primary transcript binding"/>
    <property type="evidence" value="ECO:0007669"/>
    <property type="project" value="InterPro"/>
</dbReference>
<dbReference type="InterPro" id="IPR044281">
    <property type="entry name" value="IMP4/RPF1"/>
</dbReference>
<dbReference type="GO" id="GO:0042274">
    <property type="term" value="P:ribosomal small subunit biogenesis"/>
    <property type="evidence" value="ECO:0007669"/>
    <property type="project" value="UniProtKB-ARBA"/>
</dbReference>
<dbReference type="GO" id="GO:0032040">
    <property type="term" value="C:small-subunit processome"/>
    <property type="evidence" value="ECO:0007669"/>
    <property type="project" value="TreeGrafter"/>
</dbReference>
<dbReference type="GO" id="GO:0005654">
    <property type="term" value="C:nucleoplasm"/>
    <property type="evidence" value="ECO:0007669"/>
    <property type="project" value="UniProtKB-ARBA"/>
</dbReference>
<comment type="caution">
    <text evidence="6">The sequence shown here is derived from an EMBL/GenBank/DDBJ whole genome shotgun (WGS) entry which is preliminary data.</text>
</comment>
<evidence type="ECO:0000313" key="5">
    <source>
        <dbReference type="EMBL" id="CAF0971574.1"/>
    </source>
</evidence>
<proteinExistence type="predicted"/>
<dbReference type="PROSITE" id="PS50833">
    <property type="entry name" value="BRIX"/>
    <property type="match status" value="1"/>
</dbReference>
<name>A0A818JCS2_9BILA</name>
<dbReference type="PANTHER" id="PTHR22734:SF2">
    <property type="entry name" value="U3 SMALL NUCLEOLAR RIBONUCLEOPROTEIN PROTEIN IMP4"/>
    <property type="match status" value="1"/>
</dbReference>
<dbReference type="EMBL" id="CAJNOL010000263">
    <property type="protein sequence ID" value="CAF0970912.1"/>
    <property type="molecule type" value="Genomic_DNA"/>
</dbReference>
<evidence type="ECO:0000313" key="8">
    <source>
        <dbReference type="Proteomes" id="UP000663870"/>
    </source>
</evidence>
<dbReference type="FunFam" id="3.40.50.10480:FF:000001">
    <property type="entry name" value="IMP4, U3 small nucleolar ribonucleoprotein"/>
    <property type="match status" value="1"/>
</dbReference>
<evidence type="ECO:0000259" key="1">
    <source>
        <dbReference type="PROSITE" id="PS50833"/>
    </source>
</evidence>
<dbReference type="Proteomes" id="UP000663870">
    <property type="component" value="Unassembled WGS sequence"/>
</dbReference>
<dbReference type="Proteomes" id="UP000663854">
    <property type="component" value="Unassembled WGS sequence"/>
</dbReference>
<dbReference type="Gene3D" id="3.40.50.10480">
    <property type="entry name" value="Probable brix-domain ribosomal biogenesis protein"/>
    <property type="match status" value="1"/>
</dbReference>
<reference evidence="6" key="1">
    <citation type="submission" date="2021-02" db="EMBL/GenBank/DDBJ databases">
        <authorList>
            <person name="Nowell W R."/>
        </authorList>
    </citation>
    <scope>NUCLEOTIDE SEQUENCE</scope>
</reference>
<dbReference type="GO" id="GO:0006364">
    <property type="term" value="P:rRNA processing"/>
    <property type="evidence" value="ECO:0007669"/>
    <property type="project" value="InterPro"/>
</dbReference>